<evidence type="ECO:0000313" key="3">
    <source>
        <dbReference type="Proteomes" id="UP001497623"/>
    </source>
</evidence>
<feature type="chain" id="PRO_5043416227" evidence="1">
    <location>
        <begin position="39"/>
        <end position="101"/>
    </location>
</feature>
<comment type="caution">
    <text evidence="2">The sequence shown here is derived from an EMBL/GenBank/DDBJ whole genome shotgun (WGS) entry which is preliminary data.</text>
</comment>
<feature type="non-terminal residue" evidence="2">
    <location>
        <position position="1"/>
    </location>
</feature>
<keyword evidence="3" id="KW-1185">Reference proteome</keyword>
<evidence type="ECO:0000313" key="2">
    <source>
        <dbReference type="EMBL" id="CAL4182685.1"/>
    </source>
</evidence>
<dbReference type="Proteomes" id="UP001497623">
    <property type="component" value="Unassembled WGS sequence"/>
</dbReference>
<feature type="signal peptide" evidence="1">
    <location>
        <begin position="1"/>
        <end position="38"/>
    </location>
</feature>
<name>A0AAV2SF98_MEGNR</name>
<organism evidence="2 3">
    <name type="scientific">Meganyctiphanes norvegica</name>
    <name type="common">Northern krill</name>
    <name type="synonym">Thysanopoda norvegica</name>
    <dbReference type="NCBI Taxonomy" id="48144"/>
    <lineage>
        <taxon>Eukaryota</taxon>
        <taxon>Metazoa</taxon>
        <taxon>Ecdysozoa</taxon>
        <taxon>Arthropoda</taxon>
        <taxon>Crustacea</taxon>
        <taxon>Multicrustacea</taxon>
        <taxon>Malacostraca</taxon>
        <taxon>Eumalacostraca</taxon>
        <taxon>Eucarida</taxon>
        <taxon>Euphausiacea</taxon>
        <taxon>Euphausiidae</taxon>
        <taxon>Meganyctiphanes</taxon>
    </lineage>
</organism>
<sequence>HVQDRQCRAGSLPNNMASLNKVVCLLFVVLVVASQVQGRRCRGRGCRCCNNRCCDRRGFELDEGQEDLLQARPLRGVLLEALRQSHAKGCVNGVDFDGFAC</sequence>
<reference evidence="2 3" key="1">
    <citation type="submission" date="2024-05" db="EMBL/GenBank/DDBJ databases">
        <authorList>
            <person name="Wallberg A."/>
        </authorList>
    </citation>
    <scope>NUCLEOTIDE SEQUENCE [LARGE SCALE GENOMIC DNA]</scope>
</reference>
<keyword evidence="1" id="KW-0732">Signal</keyword>
<dbReference type="EMBL" id="CAXKWB010060181">
    <property type="protein sequence ID" value="CAL4182685.1"/>
    <property type="molecule type" value="Genomic_DNA"/>
</dbReference>
<gene>
    <name evidence="2" type="ORF">MNOR_LOCUS35610</name>
</gene>
<accession>A0AAV2SF98</accession>
<protein>
    <submittedName>
        <fullName evidence="2">Uncharacterized protein</fullName>
    </submittedName>
</protein>
<proteinExistence type="predicted"/>
<evidence type="ECO:0000256" key="1">
    <source>
        <dbReference type="SAM" id="SignalP"/>
    </source>
</evidence>
<dbReference type="AlphaFoldDB" id="A0AAV2SF98"/>